<reference evidence="2 3" key="2">
    <citation type="journal article" date="2013" name="PLoS Genet.">
        <title>Comparative genome structure, secondary metabolite, and effector coding capacity across Cochliobolus pathogens.</title>
        <authorList>
            <person name="Condon B.J."/>
            <person name="Leng Y."/>
            <person name="Wu D."/>
            <person name="Bushley K.E."/>
            <person name="Ohm R.A."/>
            <person name="Otillar R."/>
            <person name="Martin J."/>
            <person name="Schackwitz W."/>
            <person name="Grimwood J."/>
            <person name="MohdZainudin N."/>
            <person name="Xue C."/>
            <person name="Wang R."/>
            <person name="Manning V.A."/>
            <person name="Dhillon B."/>
            <person name="Tu Z.J."/>
            <person name="Steffenson B.J."/>
            <person name="Salamov A."/>
            <person name="Sun H."/>
            <person name="Lowry S."/>
            <person name="LaButti K."/>
            <person name="Han J."/>
            <person name="Copeland A."/>
            <person name="Lindquist E."/>
            <person name="Barry K."/>
            <person name="Schmutz J."/>
            <person name="Baker S.E."/>
            <person name="Ciuffetti L.M."/>
            <person name="Grigoriev I.V."/>
            <person name="Zhong S."/>
            <person name="Turgeon B.G."/>
        </authorList>
    </citation>
    <scope>NUCLEOTIDE SEQUENCE [LARGE SCALE GENOMIC DNA]</scope>
    <source>
        <strain evidence="3">28A</strain>
    </source>
</reference>
<evidence type="ECO:0000313" key="3">
    <source>
        <dbReference type="Proteomes" id="UP000016935"/>
    </source>
</evidence>
<proteinExistence type="predicted"/>
<evidence type="ECO:0000256" key="1">
    <source>
        <dbReference type="SAM" id="MobiDB-lite"/>
    </source>
</evidence>
<dbReference type="OrthoDB" id="3920481at2759"/>
<gene>
    <name evidence="2" type="ORF">SETTUDRAFT_99308</name>
</gene>
<keyword evidence="3" id="KW-1185">Reference proteome</keyword>
<sequence>MTAHHAPPAALSTSTPFCYFSIVPAAHFSVETPTQSPVSEYSACTPSDPTNPLLAYRPVPPSFMSASADASRVLQLQTDAAHRPAADPLQPQHRASSASSDASNCSSSSSSSASSSGLSSPATLSCCRCRRECLANMYQIGTNRYYCSHCARMTGYSAG</sequence>
<dbReference type="eggNOG" id="ENOG502SVSH">
    <property type="taxonomic scope" value="Eukaryota"/>
</dbReference>
<protein>
    <submittedName>
        <fullName evidence="2">Uncharacterized protein</fullName>
    </submittedName>
</protein>
<feature type="region of interest" description="Disordered" evidence="1">
    <location>
        <begin position="74"/>
        <end position="104"/>
    </location>
</feature>
<organism evidence="2 3">
    <name type="scientific">Exserohilum turcicum (strain 28A)</name>
    <name type="common">Northern leaf blight fungus</name>
    <name type="synonym">Setosphaeria turcica</name>
    <dbReference type="NCBI Taxonomy" id="671987"/>
    <lineage>
        <taxon>Eukaryota</taxon>
        <taxon>Fungi</taxon>
        <taxon>Dikarya</taxon>
        <taxon>Ascomycota</taxon>
        <taxon>Pezizomycotina</taxon>
        <taxon>Dothideomycetes</taxon>
        <taxon>Pleosporomycetidae</taxon>
        <taxon>Pleosporales</taxon>
        <taxon>Pleosporineae</taxon>
        <taxon>Pleosporaceae</taxon>
        <taxon>Exserohilum</taxon>
    </lineage>
</organism>
<dbReference type="EMBL" id="KB908866">
    <property type="protein sequence ID" value="EOA81505.1"/>
    <property type="molecule type" value="Genomic_DNA"/>
</dbReference>
<evidence type="ECO:0000313" key="2">
    <source>
        <dbReference type="EMBL" id="EOA81505.1"/>
    </source>
</evidence>
<dbReference type="GeneID" id="19406424"/>
<reference evidence="2 3" key="1">
    <citation type="journal article" date="2012" name="PLoS Pathog.">
        <title>Diverse lifestyles and strategies of plant pathogenesis encoded in the genomes of eighteen Dothideomycetes fungi.</title>
        <authorList>
            <person name="Ohm R.A."/>
            <person name="Feau N."/>
            <person name="Henrissat B."/>
            <person name="Schoch C.L."/>
            <person name="Horwitz B.A."/>
            <person name="Barry K.W."/>
            <person name="Condon B.J."/>
            <person name="Copeland A.C."/>
            <person name="Dhillon B."/>
            <person name="Glaser F."/>
            <person name="Hesse C.N."/>
            <person name="Kosti I."/>
            <person name="LaButti K."/>
            <person name="Lindquist E.A."/>
            <person name="Lucas S."/>
            <person name="Salamov A.A."/>
            <person name="Bradshaw R.E."/>
            <person name="Ciuffetti L."/>
            <person name="Hamelin R.C."/>
            <person name="Kema G.H.J."/>
            <person name="Lawrence C."/>
            <person name="Scott J.A."/>
            <person name="Spatafora J.W."/>
            <person name="Turgeon B.G."/>
            <person name="de Wit P.J.G.M."/>
            <person name="Zhong S."/>
            <person name="Goodwin S.B."/>
            <person name="Grigoriev I.V."/>
        </authorList>
    </citation>
    <scope>NUCLEOTIDE SEQUENCE [LARGE SCALE GENOMIC DNA]</scope>
    <source>
        <strain evidence="3">28A</strain>
    </source>
</reference>
<dbReference type="Proteomes" id="UP000016935">
    <property type="component" value="Unassembled WGS sequence"/>
</dbReference>
<dbReference type="HOGENOM" id="CLU_1594198_0_0_1"/>
<feature type="compositionally biased region" description="Low complexity" evidence="1">
    <location>
        <begin position="95"/>
        <end position="104"/>
    </location>
</feature>
<dbReference type="RefSeq" id="XP_008030952.1">
    <property type="nucleotide sequence ID" value="XM_008032761.1"/>
</dbReference>
<name>R0I7G4_EXST2</name>
<accession>R0I7G4</accession>
<dbReference type="AlphaFoldDB" id="R0I7G4"/>